<dbReference type="CDD" id="cd04301">
    <property type="entry name" value="NAT_SF"/>
    <property type="match status" value="1"/>
</dbReference>
<dbReference type="EMBL" id="CP093366">
    <property type="protein sequence ID" value="UQS82400.1"/>
    <property type="molecule type" value="Genomic_DNA"/>
</dbReference>
<dbReference type="Pfam" id="PF14542">
    <property type="entry name" value="Acetyltransf_CG"/>
    <property type="match status" value="1"/>
</dbReference>
<gene>
    <name evidence="2" type="ORF">MOO45_01550</name>
</gene>
<feature type="domain" description="N-acetyltransferase" evidence="1">
    <location>
        <begin position="2"/>
        <end position="90"/>
    </location>
</feature>
<dbReference type="Proteomes" id="UP000831495">
    <property type="component" value="Chromosome"/>
</dbReference>
<proteinExistence type="predicted"/>
<dbReference type="PANTHER" id="PTHR31435">
    <property type="entry name" value="PROTEIN NATD1"/>
    <property type="match status" value="1"/>
</dbReference>
<dbReference type="Gene3D" id="3.40.630.30">
    <property type="match status" value="1"/>
</dbReference>
<keyword evidence="3" id="KW-1185">Reference proteome</keyword>
<dbReference type="InterPro" id="IPR031165">
    <property type="entry name" value="GNAT_YJDJ"/>
</dbReference>
<dbReference type="InterPro" id="IPR016181">
    <property type="entry name" value="Acyl_CoA_acyltransferase"/>
</dbReference>
<evidence type="ECO:0000259" key="1">
    <source>
        <dbReference type="PROSITE" id="PS51729"/>
    </source>
</evidence>
<dbReference type="InterPro" id="IPR045057">
    <property type="entry name" value="Gcn5-rel_NAT"/>
</dbReference>
<dbReference type="PANTHER" id="PTHR31435:SF9">
    <property type="entry name" value="PROTEIN NATD1"/>
    <property type="match status" value="1"/>
</dbReference>
<dbReference type="SUPFAM" id="SSF55729">
    <property type="entry name" value="Acyl-CoA N-acyltransferases (Nat)"/>
    <property type="match status" value="1"/>
</dbReference>
<reference evidence="2" key="1">
    <citation type="journal article" date="2022" name="Int. J. Syst. Evol. Microbiol.">
        <title>Apilactobacillus apisilvae sp. nov., Nicolia spurrieriana gen. nov. sp. nov., Bombilactobacillus folatiphilus sp. nov. and Bombilactobacillus thymidiniphilus sp. nov., four new lactic acid bacterial isolates from stingless bees Tetragonula carbonaria and Austroplebeia australis.</title>
        <authorList>
            <person name="Oliphant S.A."/>
            <person name="Watson-Haigh N.S."/>
            <person name="Sumby K.M."/>
            <person name="Gardner J."/>
            <person name="Groom S."/>
            <person name="Jiranek V."/>
        </authorList>
    </citation>
    <scope>NUCLEOTIDE SEQUENCE</scope>
    <source>
        <strain evidence="2">SG4_D2</strain>
    </source>
</reference>
<organism evidence="2 3">
    <name type="scientific">Bombilactobacillus folatiphilus</name>
    <dbReference type="NCBI Taxonomy" id="2923362"/>
    <lineage>
        <taxon>Bacteria</taxon>
        <taxon>Bacillati</taxon>
        <taxon>Bacillota</taxon>
        <taxon>Bacilli</taxon>
        <taxon>Lactobacillales</taxon>
        <taxon>Lactobacillaceae</taxon>
        <taxon>Bombilactobacillus</taxon>
    </lineage>
</organism>
<protein>
    <submittedName>
        <fullName evidence="2">N-acetyltransferase</fullName>
    </submittedName>
</protein>
<sequence>MFKQNNDEFYQQNTQGQITATLHYTLIPERQALSIDQVFVPPAFRNQGHARQILQVALDWADSQNLKIIPICPYARQVFQTEPHLTNLLADQSTKENPNDSI</sequence>
<dbReference type="RefSeq" id="WP_249514668.1">
    <property type="nucleotide sequence ID" value="NZ_CP093366.1"/>
</dbReference>
<dbReference type="PROSITE" id="PS51729">
    <property type="entry name" value="GNAT_YJDJ"/>
    <property type="match status" value="1"/>
</dbReference>
<accession>A0ABY4P9J0</accession>
<evidence type="ECO:0000313" key="3">
    <source>
        <dbReference type="Proteomes" id="UP000831495"/>
    </source>
</evidence>
<name>A0ABY4P9J0_9LACO</name>
<evidence type="ECO:0000313" key="2">
    <source>
        <dbReference type="EMBL" id="UQS82400.1"/>
    </source>
</evidence>